<protein>
    <submittedName>
        <fullName evidence="1">Uncharacterized protein</fullName>
    </submittedName>
</protein>
<dbReference type="InterPro" id="IPR036410">
    <property type="entry name" value="HSP_DnaJ_Cys-rich_dom_sf"/>
</dbReference>
<proteinExistence type="predicted"/>
<dbReference type="SUPFAM" id="SSF57938">
    <property type="entry name" value="DnaJ/Hsp40 cysteine-rich domain"/>
    <property type="match status" value="1"/>
</dbReference>
<gene>
    <name evidence="1" type="ORF">KL86PLE_100272</name>
</gene>
<reference evidence="1" key="1">
    <citation type="submission" date="2016-08" db="EMBL/GenBank/DDBJ databases">
        <authorList>
            <person name="Seilhamer J.J."/>
        </authorList>
    </citation>
    <scope>NUCLEOTIDE SEQUENCE</scope>
    <source>
        <strain evidence="1">86</strain>
    </source>
</reference>
<dbReference type="RefSeq" id="WP_288199073.1">
    <property type="nucleotide sequence ID" value="NZ_LT608334.1"/>
</dbReference>
<dbReference type="AlphaFoldDB" id="A0A212L223"/>
<sequence length="430" mass="48906">MSHFSVLVVTDQEPTDDVLSMALQPFHEFECTGEDDKYVQDIDITEKRRVEYAGSTIRRFKAPDGGLHDPYDDQFYREWTDEELTRANHGGEAPMGTGTAGGMSYQSKDWGDGRGYRSKVHFVPDGWEEVKFPASEVMSFRDWLESWHDAKVVRPGEQPDLRKEHKYGYAVVDEAGAVVKIIDRTNPNAKWDWWVVGGRYGGRLAPGYDPEKDERNYKTCTLCRGTGRRDDPIGQARRLEDPTYTCNGCSGTGRELKFPTDWVEVGNQARVGDLDLAALKATRVAEMREMVEKIRVQAGAADFGELDSMRRAYKAAIAAWLALPEPRPRGNEFDEWLKIQEHGFAAADYHRADFWDEVQPADGQTIDDWIEATPALSAFAVLKDGEWFEKGEMGWFACVSNEKPDWAEQFDKLFAGLRSDQWITFVDCHI</sequence>
<name>A0A212L223_9HYPH</name>
<evidence type="ECO:0000313" key="1">
    <source>
        <dbReference type="EMBL" id="SCM71580.1"/>
    </source>
</evidence>
<organism evidence="1">
    <name type="scientific">uncultured Pleomorphomonas sp</name>
    <dbReference type="NCBI Taxonomy" id="442121"/>
    <lineage>
        <taxon>Bacteria</taxon>
        <taxon>Pseudomonadati</taxon>
        <taxon>Pseudomonadota</taxon>
        <taxon>Alphaproteobacteria</taxon>
        <taxon>Hyphomicrobiales</taxon>
        <taxon>Pleomorphomonadaceae</taxon>
        <taxon>Pleomorphomonas</taxon>
        <taxon>environmental samples</taxon>
    </lineage>
</organism>
<accession>A0A212L223</accession>
<dbReference type="EMBL" id="FMJD01000002">
    <property type="protein sequence ID" value="SCM71580.1"/>
    <property type="molecule type" value="Genomic_DNA"/>
</dbReference>